<proteinExistence type="predicted"/>
<dbReference type="EMBL" id="JAMSHJ010000005">
    <property type="protein sequence ID" value="KAI5405189.1"/>
    <property type="molecule type" value="Genomic_DNA"/>
</dbReference>
<name>A0A9D5AEP2_PEA</name>
<dbReference type="AlphaFoldDB" id="A0A9D5AEP2"/>
<dbReference type="OrthoDB" id="1653570at2759"/>
<evidence type="ECO:0000256" key="1">
    <source>
        <dbReference type="SAM" id="Phobius"/>
    </source>
</evidence>
<dbReference type="PANTHER" id="PTHR35771:SF3">
    <property type="entry name" value="TRANSMEMBRANE PROTEIN"/>
    <property type="match status" value="1"/>
</dbReference>
<reference evidence="2 3" key="1">
    <citation type="journal article" date="2022" name="Nat. Genet.">
        <title>Improved pea reference genome and pan-genome highlight genomic features and evolutionary characteristics.</title>
        <authorList>
            <person name="Yang T."/>
            <person name="Liu R."/>
            <person name="Luo Y."/>
            <person name="Hu S."/>
            <person name="Wang D."/>
            <person name="Wang C."/>
            <person name="Pandey M.K."/>
            <person name="Ge S."/>
            <person name="Xu Q."/>
            <person name="Li N."/>
            <person name="Li G."/>
            <person name="Huang Y."/>
            <person name="Saxena R.K."/>
            <person name="Ji Y."/>
            <person name="Li M."/>
            <person name="Yan X."/>
            <person name="He Y."/>
            <person name="Liu Y."/>
            <person name="Wang X."/>
            <person name="Xiang C."/>
            <person name="Varshney R.K."/>
            <person name="Ding H."/>
            <person name="Gao S."/>
            <person name="Zong X."/>
        </authorList>
    </citation>
    <scope>NUCLEOTIDE SEQUENCE [LARGE SCALE GENOMIC DNA]</scope>
    <source>
        <strain evidence="2 3">cv. Zhongwan 6</strain>
    </source>
</reference>
<evidence type="ECO:0008006" key="4">
    <source>
        <dbReference type="Google" id="ProtNLM"/>
    </source>
</evidence>
<dbReference type="Gramene" id="Psat5g065520.1">
    <property type="protein sequence ID" value="Psat5g065520.1.cds"/>
    <property type="gene ID" value="Psat5g065520"/>
</dbReference>
<accession>A0A9D5AEP2</accession>
<keyword evidence="1" id="KW-0812">Transmembrane</keyword>
<evidence type="ECO:0000313" key="3">
    <source>
        <dbReference type="Proteomes" id="UP001058974"/>
    </source>
</evidence>
<keyword evidence="3" id="KW-1185">Reference proteome</keyword>
<dbReference type="Proteomes" id="UP001058974">
    <property type="component" value="Chromosome 5"/>
</dbReference>
<feature type="transmembrane region" description="Helical" evidence="1">
    <location>
        <begin position="12"/>
        <end position="33"/>
    </location>
</feature>
<keyword evidence="1" id="KW-1133">Transmembrane helix</keyword>
<dbReference type="PANTHER" id="PTHR35771">
    <property type="entry name" value="TRANSMEMBRANE PROTEIN-RELATED"/>
    <property type="match status" value="1"/>
</dbReference>
<gene>
    <name evidence="2" type="ORF">KIW84_052097</name>
</gene>
<comment type="caution">
    <text evidence="2">The sequence shown here is derived from an EMBL/GenBank/DDBJ whole genome shotgun (WGS) entry which is preliminary data.</text>
</comment>
<keyword evidence="1" id="KW-0472">Membrane</keyword>
<protein>
    <recommendedName>
        <fullName evidence="4">Transmembrane protein</fullName>
    </recommendedName>
</protein>
<organism evidence="2 3">
    <name type="scientific">Pisum sativum</name>
    <name type="common">Garden pea</name>
    <name type="synonym">Lathyrus oleraceus</name>
    <dbReference type="NCBI Taxonomy" id="3888"/>
    <lineage>
        <taxon>Eukaryota</taxon>
        <taxon>Viridiplantae</taxon>
        <taxon>Streptophyta</taxon>
        <taxon>Embryophyta</taxon>
        <taxon>Tracheophyta</taxon>
        <taxon>Spermatophyta</taxon>
        <taxon>Magnoliopsida</taxon>
        <taxon>eudicotyledons</taxon>
        <taxon>Gunneridae</taxon>
        <taxon>Pentapetalae</taxon>
        <taxon>rosids</taxon>
        <taxon>fabids</taxon>
        <taxon>Fabales</taxon>
        <taxon>Fabaceae</taxon>
        <taxon>Papilionoideae</taxon>
        <taxon>50 kb inversion clade</taxon>
        <taxon>NPAAA clade</taxon>
        <taxon>Hologalegina</taxon>
        <taxon>IRL clade</taxon>
        <taxon>Fabeae</taxon>
        <taxon>Lathyrus</taxon>
    </lineage>
</organism>
<sequence length="165" mass="18542">MFNELAGGSFRIPWLIWIQLIVLFLLFALFYCFTISVDDDASVPASILPETSSVSAKSFRFEEIQQIDKPRLTGYNDSITPVSNNGQHHDIMLKGVQNLSIEGEIETSSSMRSVELLEEEESSKLSSHPCNFFQLATVAFLKCFGLDDSTFGTSSKQKCRKRKES</sequence>
<dbReference type="Gramene" id="Psat05G0209700-T1">
    <property type="protein sequence ID" value="KAI5405189.1"/>
    <property type="gene ID" value="KIW84_052097"/>
</dbReference>
<evidence type="ECO:0000313" key="2">
    <source>
        <dbReference type="EMBL" id="KAI5405189.1"/>
    </source>
</evidence>